<evidence type="ECO:0000256" key="1">
    <source>
        <dbReference type="SAM" id="Phobius"/>
    </source>
</evidence>
<keyword evidence="1" id="KW-0812">Transmembrane</keyword>
<dbReference type="AlphaFoldDB" id="A0A562QGM2"/>
<feature type="transmembrane region" description="Helical" evidence="1">
    <location>
        <begin position="50"/>
        <end position="71"/>
    </location>
</feature>
<feature type="transmembrane region" description="Helical" evidence="1">
    <location>
        <begin position="210"/>
        <end position="228"/>
    </location>
</feature>
<keyword evidence="3" id="KW-1185">Reference proteome</keyword>
<dbReference type="Proteomes" id="UP000315711">
    <property type="component" value="Unassembled WGS sequence"/>
</dbReference>
<feature type="transmembrane region" description="Helical" evidence="1">
    <location>
        <begin position="77"/>
        <end position="102"/>
    </location>
</feature>
<feature type="transmembrane region" description="Helical" evidence="1">
    <location>
        <begin position="12"/>
        <end position="30"/>
    </location>
</feature>
<comment type="caution">
    <text evidence="2">The sequence shown here is derived from an EMBL/GenBank/DDBJ whole genome shotgun (WGS) entry which is preliminary data.</text>
</comment>
<feature type="transmembrane region" description="Helical" evidence="1">
    <location>
        <begin position="182"/>
        <end position="204"/>
    </location>
</feature>
<feature type="transmembrane region" description="Helical" evidence="1">
    <location>
        <begin position="114"/>
        <end position="132"/>
    </location>
</feature>
<reference evidence="2 3" key="1">
    <citation type="journal article" date="2015" name="Stand. Genomic Sci.">
        <title>Genomic Encyclopedia of Bacterial and Archaeal Type Strains, Phase III: the genomes of soil and plant-associated and newly described type strains.</title>
        <authorList>
            <person name="Whitman W.B."/>
            <person name="Woyke T."/>
            <person name="Klenk H.P."/>
            <person name="Zhou Y."/>
            <person name="Lilburn T.G."/>
            <person name="Beck B.J."/>
            <person name="De Vos P."/>
            <person name="Vandamme P."/>
            <person name="Eisen J.A."/>
            <person name="Garrity G."/>
            <person name="Hugenholtz P."/>
            <person name="Kyrpides N.C."/>
        </authorList>
    </citation>
    <scope>NUCLEOTIDE SEQUENCE [LARGE SCALE GENOMIC DNA]</scope>
    <source>
        <strain evidence="2 3">CGMCC 1.10116</strain>
    </source>
</reference>
<keyword evidence="1" id="KW-1133">Transmembrane helix</keyword>
<name>A0A562QGM2_9BACI</name>
<accession>A0A562QGM2</accession>
<protein>
    <submittedName>
        <fullName evidence="2">Uncharacterized protein</fullName>
    </submittedName>
</protein>
<sequence>MVDGIWTVGPFMIKHAWLLIIAIIIGGLYLSKQLFHHELTGQEELKETYWNGIFCFFITFQFSTLLVYPMITVQDPIAVLAMPSGSKEWMIAWLFIFIYFLWMSWKKNLNRDLLFLYFFSSYMVIETVYLSFHPFVDYRSEIDIPFYIGHPVSLYQMILNVTILVIFLWLKRKKVVSKLMLSRLLVMYGGSHGLLSMMVTTRMMGVAVPFWFYFLIAFIGLFATSSMLKNNQSQELIK</sequence>
<proteinExistence type="predicted"/>
<feature type="transmembrane region" description="Helical" evidence="1">
    <location>
        <begin position="152"/>
        <end position="170"/>
    </location>
</feature>
<dbReference type="EMBL" id="VLKZ01000006">
    <property type="protein sequence ID" value="TWI55885.1"/>
    <property type="molecule type" value="Genomic_DNA"/>
</dbReference>
<keyword evidence="1" id="KW-0472">Membrane</keyword>
<gene>
    <name evidence="2" type="ORF">IQ10_02447</name>
</gene>
<evidence type="ECO:0000313" key="3">
    <source>
        <dbReference type="Proteomes" id="UP000315711"/>
    </source>
</evidence>
<evidence type="ECO:0000313" key="2">
    <source>
        <dbReference type="EMBL" id="TWI55885.1"/>
    </source>
</evidence>
<organism evidence="2 3">
    <name type="scientific">Halalkalibacter nanhaiisediminis</name>
    <dbReference type="NCBI Taxonomy" id="688079"/>
    <lineage>
        <taxon>Bacteria</taxon>
        <taxon>Bacillati</taxon>
        <taxon>Bacillota</taxon>
        <taxon>Bacilli</taxon>
        <taxon>Bacillales</taxon>
        <taxon>Bacillaceae</taxon>
        <taxon>Halalkalibacter</taxon>
    </lineage>
</organism>